<feature type="domain" description="AAA+ ATPase" evidence="1">
    <location>
        <begin position="397"/>
        <end position="557"/>
    </location>
</feature>
<evidence type="ECO:0000313" key="2">
    <source>
        <dbReference type="EMBL" id="SKA65400.1"/>
    </source>
</evidence>
<dbReference type="GO" id="GO:0005524">
    <property type="term" value="F:ATP binding"/>
    <property type="evidence" value="ECO:0007669"/>
    <property type="project" value="InterPro"/>
</dbReference>
<dbReference type="InterPro" id="IPR003593">
    <property type="entry name" value="AAA+_ATPase"/>
</dbReference>
<dbReference type="Gene3D" id="3.40.50.300">
    <property type="entry name" value="P-loop containing nucleotide triphosphate hydrolases"/>
    <property type="match status" value="1"/>
</dbReference>
<dbReference type="InterPro" id="IPR027417">
    <property type="entry name" value="P-loop_NTPase"/>
</dbReference>
<name>A0A1T4VKA4_9FIRM</name>
<dbReference type="PANTHER" id="PTHR37291">
    <property type="entry name" value="5-METHYLCYTOSINE-SPECIFIC RESTRICTION ENZYME B"/>
    <property type="match status" value="1"/>
</dbReference>
<dbReference type="InterPro" id="IPR011704">
    <property type="entry name" value="ATPase_dyneun-rel_AAA"/>
</dbReference>
<dbReference type="EMBL" id="FUXZ01000006">
    <property type="protein sequence ID" value="SKA65400.1"/>
    <property type="molecule type" value="Genomic_DNA"/>
</dbReference>
<dbReference type="SUPFAM" id="SSF52540">
    <property type="entry name" value="P-loop containing nucleoside triphosphate hydrolases"/>
    <property type="match status" value="1"/>
</dbReference>
<dbReference type="Proteomes" id="UP000190814">
    <property type="component" value="Unassembled WGS sequence"/>
</dbReference>
<dbReference type="AlphaFoldDB" id="A0A1T4VKA4"/>
<protein>
    <submittedName>
        <fullName evidence="2">5-methylcytosine-specific restriction enzyme B</fullName>
    </submittedName>
</protein>
<organism evidence="2 3">
    <name type="scientific">Eubacterium uniforme</name>
    <dbReference type="NCBI Taxonomy" id="39495"/>
    <lineage>
        <taxon>Bacteria</taxon>
        <taxon>Bacillati</taxon>
        <taxon>Bacillota</taxon>
        <taxon>Clostridia</taxon>
        <taxon>Eubacteriales</taxon>
        <taxon>Eubacteriaceae</taxon>
        <taxon>Eubacterium</taxon>
    </lineage>
</organism>
<dbReference type="PANTHER" id="PTHR37291:SF1">
    <property type="entry name" value="TYPE IV METHYL-DIRECTED RESTRICTION ENZYME ECOKMCRB SUBUNIT"/>
    <property type="match status" value="1"/>
</dbReference>
<evidence type="ECO:0000259" key="1">
    <source>
        <dbReference type="SMART" id="SM00382"/>
    </source>
</evidence>
<dbReference type="RefSeq" id="WP_078766072.1">
    <property type="nucleotide sequence ID" value="NZ_FUXZ01000006.1"/>
</dbReference>
<dbReference type="InterPro" id="IPR052934">
    <property type="entry name" value="Methyl-DNA_Rec/Restrict_Enz"/>
</dbReference>
<dbReference type="GO" id="GO:0016887">
    <property type="term" value="F:ATP hydrolysis activity"/>
    <property type="evidence" value="ECO:0007669"/>
    <property type="project" value="InterPro"/>
</dbReference>
<evidence type="ECO:0000313" key="3">
    <source>
        <dbReference type="Proteomes" id="UP000190814"/>
    </source>
</evidence>
<dbReference type="SMART" id="SM00382">
    <property type="entry name" value="AAA"/>
    <property type="match status" value="1"/>
</dbReference>
<accession>A0A1T4VKA4</accession>
<gene>
    <name evidence="2" type="ORF">SAMN02745111_01089</name>
</gene>
<dbReference type="Pfam" id="PF07728">
    <property type="entry name" value="AAA_5"/>
    <property type="match status" value="1"/>
</dbReference>
<proteinExistence type="predicted"/>
<keyword evidence="3" id="KW-1185">Reference proteome</keyword>
<dbReference type="OrthoDB" id="9781481at2"/>
<dbReference type="CDD" id="cd00009">
    <property type="entry name" value="AAA"/>
    <property type="match status" value="1"/>
</dbReference>
<sequence>MFDVKKLNDVIEGYKKRFPLQWKEENFKWEAIKWFKDNWDIEAEDFHSMFMKATEKTYSILVSAGNFPRKMIDVFSSEEPETVREMFRVLYDESRDLSERFLYFQNQAEELRTKYNDGTWKNHYQRDNVLSVYLWLRYPDKYYIYKYSVVRAFTKAIGNDFIPTKGDGINNVIQSKIFHDEVKEYIKDNSELNELLNTSLDEMKYSDPERVTLVLDIELYVARHFVEENSWGPVGYSPNITVDKWRELLEDKEVFTKDSFKVLKRILDNGGIASCTELSNKYGETKNYYNTNVSSLGKRIYEKIGCPLCNEPDCKYWTIPFVGRKAEKNREGSYAWKLREELKEALLKVDMSDVSLYSVKDEVHVDATLEEYTKEDFLSEVFVDKDKYKDLVNLLKNKKNIILQGAPGVGKTYAAKRLAYSLIGKKDDSKIEFIQFHQNYSYEDFIMGYKPTANGFELRKGVFYKFCKKAEADPDNNYYFIIDEINRGNMSKIFGELLMLIEKDYRGSENALKLAYSDEAFAVPKNLYIIGMMNTADRSLAMIDYALRRRFSFVNIEPGFSSEGFKKYQESLNNDTFDTLINKVMELNRYIANDSSLGSGFCIGHSYFCNQNECTDEWMSSVISYDIIPTLEEYWFDNKSEVDKWFNELTGVIND</sequence>
<dbReference type="STRING" id="39495.SAMN02745111_01089"/>
<reference evidence="2 3" key="1">
    <citation type="submission" date="2017-02" db="EMBL/GenBank/DDBJ databases">
        <authorList>
            <person name="Peterson S.W."/>
        </authorList>
    </citation>
    <scope>NUCLEOTIDE SEQUENCE [LARGE SCALE GENOMIC DNA]</scope>
    <source>
        <strain evidence="2 3">ATCC 35992</strain>
    </source>
</reference>